<dbReference type="Proteomes" id="UP001165064">
    <property type="component" value="Unassembled WGS sequence"/>
</dbReference>
<sequence>MYYFVSLPNTTNNTSHKHFNNITSSMSTIDPNEAYHLKLLLNRLLQSLDDEHQDNDEIVKQLKDISAKGRVKYDDLAQRDIIETPLEGVVSEVDPTQPQDIQIEQLKAKRNFILAKAQREEYLSKQYENTIERYQNLIKVLIINLKNKLEFEKNYSGLYSQAYMEKVLQYKANIEALQNAINDFKLRYTVTLSNLQILTEKFSTELDNETVAVPSEFDTSKEEENESYNESEEESEQGQEGQPEYDSIYTTPSAYI</sequence>
<name>A0ACB5T1H0_AMBMO</name>
<proteinExistence type="predicted"/>
<gene>
    <name evidence="1" type="ORF">Amon02_000322500</name>
</gene>
<protein>
    <submittedName>
        <fullName evidence="1">Unnamed protein product</fullName>
    </submittedName>
</protein>
<evidence type="ECO:0000313" key="1">
    <source>
        <dbReference type="EMBL" id="GME77912.1"/>
    </source>
</evidence>
<accession>A0ACB5T1H0</accession>
<evidence type="ECO:0000313" key="2">
    <source>
        <dbReference type="Proteomes" id="UP001165064"/>
    </source>
</evidence>
<comment type="caution">
    <text evidence="1">The sequence shown here is derived from an EMBL/GenBank/DDBJ whole genome shotgun (WGS) entry which is preliminary data.</text>
</comment>
<organism evidence="1 2">
    <name type="scientific">Ambrosiozyma monospora</name>
    <name type="common">Yeast</name>
    <name type="synonym">Endomycopsis monosporus</name>
    <dbReference type="NCBI Taxonomy" id="43982"/>
    <lineage>
        <taxon>Eukaryota</taxon>
        <taxon>Fungi</taxon>
        <taxon>Dikarya</taxon>
        <taxon>Ascomycota</taxon>
        <taxon>Saccharomycotina</taxon>
        <taxon>Pichiomycetes</taxon>
        <taxon>Pichiales</taxon>
        <taxon>Pichiaceae</taxon>
        <taxon>Ambrosiozyma</taxon>
    </lineage>
</organism>
<keyword evidence="2" id="KW-1185">Reference proteome</keyword>
<reference evidence="1" key="1">
    <citation type="submission" date="2023-04" db="EMBL/GenBank/DDBJ databases">
        <title>Ambrosiozyma monospora NBRC 10751.</title>
        <authorList>
            <person name="Ichikawa N."/>
            <person name="Sato H."/>
            <person name="Tonouchi N."/>
        </authorList>
    </citation>
    <scope>NUCLEOTIDE SEQUENCE</scope>
    <source>
        <strain evidence="1">NBRC 10751</strain>
    </source>
</reference>
<dbReference type="EMBL" id="BSXS01002003">
    <property type="protein sequence ID" value="GME77912.1"/>
    <property type="molecule type" value="Genomic_DNA"/>
</dbReference>